<evidence type="ECO:0000256" key="4">
    <source>
        <dbReference type="ARBA" id="ARBA00023002"/>
    </source>
</evidence>
<comment type="similarity">
    <text evidence="6">Belongs to the protoporphyrinogen/coproporphyrinogen oxidase family. Coproporphyrinogen III oxidase subfamily.</text>
</comment>
<dbReference type="InterPro" id="IPR050464">
    <property type="entry name" value="Zeta_carotene_desat/Oxidored"/>
</dbReference>
<dbReference type="InterPro" id="IPR002937">
    <property type="entry name" value="Amino_oxidase"/>
</dbReference>
<dbReference type="SUPFAM" id="SSF54373">
    <property type="entry name" value="FAD-linked reductases, C-terminal domain"/>
    <property type="match status" value="1"/>
</dbReference>
<name>A0A1L3GE78_SYNAC</name>
<keyword evidence="5 6" id="KW-0350">Heme biosynthesis</keyword>
<comment type="pathway">
    <text evidence="6">Porphyrin-containing compound metabolism; protoheme biosynthesis.</text>
</comment>
<dbReference type="Gene3D" id="3.50.50.60">
    <property type="entry name" value="FAD/NAD(P)-binding domain"/>
    <property type="match status" value="1"/>
</dbReference>
<dbReference type="GO" id="GO:0005737">
    <property type="term" value="C:cytoplasm"/>
    <property type="evidence" value="ECO:0007669"/>
    <property type="project" value="UniProtKB-SubCell"/>
</dbReference>
<keyword evidence="3 6" id="KW-0274">FAD</keyword>
<dbReference type="GO" id="GO:0006783">
    <property type="term" value="P:heme biosynthetic process"/>
    <property type="evidence" value="ECO:0007669"/>
    <property type="project" value="UniProtKB-UniRule"/>
</dbReference>
<keyword evidence="6" id="KW-0963">Cytoplasm</keyword>
<dbReference type="AlphaFoldDB" id="A0A1L3GE78"/>
<evidence type="ECO:0000256" key="2">
    <source>
        <dbReference type="ARBA" id="ARBA00022630"/>
    </source>
</evidence>
<dbReference type="NCBIfam" id="TIGR00562">
    <property type="entry name" value="proto_IX_ox"/>
    <property type="match status" value="1"/>
</dbReference>
<protein>
    <recommendedName>
        <fullName evidence="6">Coproporphyrinogen III oxidase</fullName>
        <ecNumber evidence="6">1.3.3.15</ecNumber>
    </recommendedName>
</protein>
<dbReference type="InterPro" id="IPR004572">
    <property type="entry name" value="Protoporphyrinogen_oxidase"/>
</dbReference>
<evidence type="ECO:0000256" key="3">
    <source>
        <dbReference type="ARBA" id="ARBA00022827"/>
    </source>
</evidence>
<proteinExistence type="inferred from homology"/>
<comment type="cofactor">
    <cofactor evidence="1 6">
        <name>FAD</name>
        <dbReference type="ChEBI" id="CHEBI:57692"/>
    </cofactor>
</comment>
<dbReference type="Gene3D" id="1.10.3110.10">
    <property type="entry name" value="protoporphyrinogen ix oxidase, domain 3"/>
    <property type="match status" value="1"/>
</dbReference>
<evidence type="ECO:0000256" key="5">
    <source>
        <dbReference type="ARBA" id="ARBA00023133"/>
    </source>
</evidence>
<dbReference type="InterPro" id="IPR036188">
    <property type="entry name" value="FAD/NAD-bd_sf"/>
</dbReference>
<dbReference type="PANTHER" id="PTHR42923:SF3">
    <property type="entry name" value="PROTOPORPHYRINOGEN OXIDASE"/>
    <property type="match status" value="1"/>
</dbReference>
<dbReference type="OrthoDB" id="20837at2"/>
<comment type="subcellular location">
    <subcellularLocation>
        <location evidence="6">Cytoplasm</location>
    </subcellularLocation>
</comment>
<dbReference type="GO" id="GO:0004729">
    <property type="term" value="F:oxygen-dependent protoporphyrinogen oxidase activity"/>
    <property type="evidence" value="ECO:0007669"/>
    <property type="project" value="UniProtKB-UniRule"/>
</dbReference>
<evidence type="ECO:0000313" key="9">
    <source>
        <dbReference type="Proteomes" id="UP000182264"/>
    </source>
</evidence>
<evidence type="ECO:0000256" key="1">
    <source>
        <dbReference type="ARBA" id="ARBA00001974"/>
    </source>
</evidence>
<evidence type="ECO:0000313" key="8">
    <source>
        <dbReference type="EMBL" id="APG24129.1"/>
    </source>
</evidence>
<dbReference type="Proteomes" id="UP000182264">
    <property type="component" value="Chromosome"/>
</dbReference>
<reference evidence="8 9" key="1">
    <citation type="journal article" date="2017" name="Genome Announc.">
        <title>Complete Genome Sequences of Two Acetylene-Fermenting Pelobacter acetylenicus Strains.</title>
        <authorList>
            <person name="Sutton J.M."/>
            <person name="Baesman S.M."/>
            <person name="Fierst J.L."/>
            <person name="Poret-Peterson A.T."/>
            <person name="Oremland R.S."/>
            <person name="Dunlap D.S."/>
            <person name="Akob D.M."/>
        </authorList>
    </citation>
    <scope>NUCLEOTIDE SEQUENCE [LARGE SCALE GENOMIC DNA]</scope>
    <source>
        <strain evidence="8 9">DSM 3247</strain>
    </source>
</reference>
<dbReference type="STRING" id="29542.A6070_11710"/>
<feature type="domain" description="Amine oxidase" evidence="7">
    <location>
        <begin position="10"/>
        <end position="461"/>
    </location>
</feature>
<dbReference type="KEGG" id="pace:A6070_11710"/>
<sequence>MNVTIIGGGLSGLATAFAIQQGARRLGLEINLTILEKQRRAGGKIRSEKIGGYLCEWGPNGFLDSKPATLDLCRDAGLGGDLLPSSDAARRRFIFSDGRLQRVPDSAGGFFRSQLVSWPGKCRLVAELLVPRRADGADETLAEFVRRRLGREALDQLVGPMASGIFAGDPESMSLRSCFPRIYELEQQYGGLIRAMLRLARRKRAEIRAGKVVSGAAGPGGILTSFAGGIQQLTDGLSRHLEGCLRLGIDVEAIIPEKQGFVLQCRDGQVCRTRIVVAALPAMDLALQLEKSVPAMTALLQQIPYAPLQVACFGYRKNAVPRELDGFGYLAARRSGLNSLGTLWSSSIFPQRAPDGHVLLRTMFGGATRPDAAQISAEDVQRCVREDLARTLGITKAPDFVRIIRHEAAIPQYVAGHGARLRALEAAAGRYPGLFLAGNAFFGVGLNDCVARANRVAARVLEALQNTR</sequence>
<dbReference type="Pfam" id="PF01593">
    <property type="entry name" value="Amino_oxidase"/>
    <property type="match status" value="1"/>
</dbReference>
<comment type="catalytic activity">
    <reaction evidence="6">
        <text>coproporphyrinogen III + 3 O2 = coproporphyrin III + 3 H2O2</text>
        <dbReference type="Rhea" id="RHEA:43436"/>
        <dbReference type="ChEBI" id="CHEBI:15379"/>
        <dbReference type="ChEBI" id="CHEBI:16240"/>
        <dbReference type="ChEBI" id="CHEBI:57309"/>
        <dbReference type="ChEBI" id="CHEBI:131725"/>
        <dbReference type="EC" id="1.3.3.15"/>
    </reaction>
</comment>
<dbReference type="SUPFAM" id="SSF51905">
    <property type="entry name" value="FAD/NAD(P)-binding domain"/>
    <property type="match status" value="1"/>
</dbReference>
<keyword evidence="2 6" id="KW-0285">Flavoprotein</keyword>
<gene>
    <name evidence="8" type="ORF">A7E75_03085</name>
</gene>
<evidence type="ECO:0000259" key="7">
    <source>
        <dbReference type="Pfam" id="PF01593"/>
    </source>
</evidence>
<keyword evidence="4 6" id="KW-0560">Oxidoreductase</keyword>
<dbReference type="PANTHER" id="PTHR42923">
    <property type="entry name" value="PROTOPORPHYRINOGEN OXIDASE"/>
    <property type="match status" value="1"/>
</dbReference>
<keyword evidence="9" id="KW-1185">Reference proteome</keyword>
<dbReference type="EMBL" id="CP015518">
    <property type="protein sequence ID" value="APG24129.1"/>
    <property type="molecule type" value="Genomic_DNA"/>
</dbReference>
<dbReference type="EC" id="1.3.3.15" evidence="6"/>
<dbReference type="RefSeq" id="WP_072285946.1">
    <property type="nucleotide sequence ID" value="NZ_CP015455.1"/>
</dbReference>
<comment type="function">
    <text evidence="6">Involved in coproporphyrin-dependent heme b biosynthesis. Catalyzes the oxidation of coproporphyrinogen III to coproporphyrin III.</text>
</comment>
<dbReference type="Gene3D" id="3.90.660.20">
    <property type="entry name" value="Protoporphyrinogen oxidase, mitochondrial, domain 2"/>
    <property type="match status" value="1"/>
</dbReference>
<accession>A0A1L3GE78</accession>
<evidence type="ECO:0000256" key="6">
    <source>
        <dbReference type="RuleBase" id="RU364052"/>
    </source>
</evidence>
<organism evidence="8 9">
    <name type="scientific">Syntrophotalea acetylenica</name>
    <name type="common">Pelobacter acetylenicus</name>
    <dbReference type="NCBI Taxonomy" id="29542"/>
    <lineage>
        <taxon>Bacteria</taxon>
        <taxon>Pseudomonadati</taxon>
        <taxon>Thermodesulfobacteriota</taxon>
        <taxon>Desulfuromonadia</taxon>
        <taxon>Desulfuromonadales</taxon>
        <taxon>Syntrophotaleaceae</taxon>
        <taxon>Syntrophotalea</taxon>
    </lineage>
</organism>